<organism evidence="11 12">
    <name type="scientific">Cicer arietinum</name>
    <name type="common">Chickpea</name>
    <name type="synonym">Garbanzo</name>
    <dbReference type="NCBI Taxonomy" id="3827"/>
    <lineage>
        <taxon>Eukaryota</taxon>
        <taxon>Viridiplantae</taxon>
        <taxon>Streptophyta</taxon>
        <taxon>Embryophyta</taxon>
        <taxon>Tracheophyta</taxon>
        <taxon>Spermatophyta</taxon>
        <taxon>Magnoliopsida</taxon>
        <taxon>eudicotyledons</taxon>
        <taxon>Gunneridae</taxon>
        <taxon>Pentapetalae</taxon>
        <taxon>rosids</taxon>
        <taxon>fabids</taxon>
        <taxon>Fabales</taxon>
        <taxon>Fabaceae</taxon>
        <taxon>Papilionoideae</taxon>
        <taxon>50 kb inversion clade</taxon>
        <taxon>NPAAA clade</taxon>
        <taxon>Hologalegina</taxon>
        <taxon>IRL clade</taxon>
        <taxon>Cicereae</taxon>
        <taxon>Cicer</taxon>
    </lineage>
</organism>
<evidence type="ECO:0000256" key="2">
    <source>
        <dbReference type="ARBA" id="ARBA00007651"/>
    </source>
</evidence>
<dbReference type="InterPro" id="IPR006702">
    <property type="entry name" value="CASP_dom"/>
</dbReference>
<proteinExistence type="inferred from homology"/>
<evidence type="ECO:0000313" key="12">
    <source>
        <dbReference type="RefSeq" id="XP_004489314.1"/>
    </source>
</evidence>
<protein>
    <recommendedName>
        <fullName evidence="8">CASP-like protein</fullName>
    </recommendedName>
</protein>
<evidence type="ECO:0000259" key="10">
    <source>
        <dbReference type="Pfam" id="PF04535"/>
    </source>
</evidence>
<evidence type="ECO:0000313" key="11">
    <source>
        <dbReference type="Proteomes" id="UP000087171"/>
    </source>
</evidence>
<accession>A0A1S2XJU3</accession>
<feature type="domain" description="Casparian strip membrane protein" evidence="10">
    <location>
        <begin position="80"/>
        <end position="225"/>
    </location>
</feature>
<feature type="compositionally biased region" description="Basic and acidic residues" evidence="9">
    <location>
        <begin position="12"/>
        <end position="35"/>
    </location>
</feature>
<evidence type="ECO:0000256" key="9">
    <source>
        <dbReference type="SAM" id="MobiDB-lite"/>
    </source>
</evidence>
<keyword evidence="11" id="KW-1185">Reference proteome</keyword>
<evidence type="ECO:0000256" key="5">
    <source>
        <dbReference type="ARBA" id="ARBA00022692"/>
    </source>
</evidence>
<name>A0A1S2XJU3_CICAR</name>
<comment type="subunit">
    <text evidence="3 8">Homodimer and heterodimers.</text>
</comment>
<feature type="transmembrane region" description="Helical" evidence="8">
    <location>
        <begin position="218"/>
        <end position="239"/>
    </location>
</feature>
<evidence type="ECO:0000256" key="8">
    <source>
        <dbReference type="RuleBase" id="RU361233"/>
    </source>
</evidence>
<reference evidence="11" key="1">
    <citation type="journal article" date="2013" name="Nat. Biotechnol.">
        <title>Draft genome sequence of chickpea (Cicer arietinum) provides a resource for trait improvement.</title>
        <authorList>
            <person name="Varshney R.K."/>
            <person name="Song C."/>
            <person name="Saxena R.K."/>
            <person name="Azam S."/>
            <person name="Yu S."/>
            <person name="Sharpe A.G."/>
            <person name="Cannon S."/>
            <person name="Baek J."/>
            <person name="Rosen B.D."/>
            <person name="Tar'an B."/>
            <person name="Millan T."/>
            <person name="Zhang X."/>
            <person name="Ramsay L.D."/>
            <person name="Iwata A."/>
            <person name="Wang Y."/>
            <person name="Nelson W."/>
            <person name="Farmer A.D."/>
            <person name="Gaur P.M."/>
            <person name="Soderlund C."/>
            <person name="Penmetsa R.V."/>
            <person name="Xu C."/>
            <person name="Bharti A.K."/>
            <person name="He W."/>
            <person name="Winter P."/>
            <person name="Zhao S."/>
            <person name="Hane J.K."/>
            <person name="Carrasquilla-Garcia N."/>
            <person name="Condie J.A."/>
            <person name="Upadhyaya H.D."/>
            <person name="Luo M.C."/>
            <person name="Thudi M."/>
            <person name="Gowda C.L."/>
            <person name="Singh N.P."/>
            <person name="Lichtenzveig J."/>
            <person name="Gali K.K."/>
            <person name="Rubio J."/>
            <person name="Nadarajan N."/>
            <person name="Dolezel J."/>
            <person name="Bansal K.C."/>
            <person name="Xu X."/>
            <person name="Edwards D."/>
            <person name="Zhang G."/>
            <person name="Kahl G."/>
            <person name="Gil J."/>
            <person name="Singh K.B."/>
            <person name="Datta S.K."/>
            <person name="Jackson S.A."/>
            <person name="Wang J."/>
            <person name="Cook D.R."/>
        </authorList>
    </citation>
    <scope>NUCLEOTIDE SEQUENCE [LARGE SCALE GENOMIC DNA]</scope>
    <source>
        <strain evidence="11">cv. CDC Frontier</strain>
    </source>
</reference>
<reference evidence="12" key="2">
    <citation type="submission" date="2025-08" db="UniProtKB">
        <authorList>
            <consortium name="RefSeq"/>
        </authorList>
    </citation>
    <scope>IDENTIFICATION</scope>
    <source>
        <tissue evidence="12">Etiolated seedlings</tissue>
    </source>
</reference>
<comment type="similarity">
    <text evidence="2 8">Belongs to the Casparian strip membrane proteins (CASP) family.</text>
</comment>
<keyword evidence="4 8" id="KW-1003">Cell membrane</keyword>
<feature type="region of interest" description="Disordered" evidence="9">
    <location>
        <begin position="1"/>
        <end position="35"/>
    </location>
</feature>
<evidence type="ECO:0000256" key="1">
    <source>
        <dbReference type="ARBA" id="ARBA00004651"/>
    </source>
</evidence>
<evidence type="ECO:0000256" key="4">
    <source>
        <dbReference type="ARBA" id="ARBA00022475"/>
    </source>
</evidence>
<dbReference type="GeneID" id="101512779"/>
<dbReference type="Pfam" id="PF04535">
    <property type="entry name" value="CASP_dom"/>
    <property type="match status" value="1"/>
</dbReference>
<dbReference type="PaxDb" id="3827-XP_004489314.1"/>
<dbReference type="PANTHER" id="PTHR33573:SF38">
    <property type="entry name" value="CASP-LIKE PROTEIN 4A1"/>
    <property type="match status" value="1"/>
</dbReference>
<evidence type="ECO:0000256" key="6">
    <source>
        <dbReference type="ARBA" id="ARBA00022989"/>
    </source>
</evidence>
<dbReference type="Proteomes" id="UP000087171">
    <property type="component" value="Chromosome Ca2"/>
</dbReference>
<dbReference type="RefSeq" id="XP_004489314.1">
    <property type="nucleotide sequence ID" value="XM_004489257.3"/>
</dbReference>
<dbReference type="OrthoDB" id="672180at2759"/>
<keyword evidence="6 8" id="KW-1133">Transmembrane helix</keyword>
<dbReference type="AlphaFoldDB" id="A0A1S2XJU3"/>
<gene>
    <name evidence="12" type="primary">LOC101512779</name>
</gene>
<evidence type="ECO:0000256" key="7">
    <source>
        <dbReference type="ARBA" id="ARBA00023136"/>
    </source>
</evidence>
<comment type="subcellular location">
    <subcellularLocation>
        <location evidence="1 8">Cell membrane</location>
        <topology evidence="1 8">Multi-pass membrane protein</topology>
    </subcellularLocation>
</comment>
<evidence type="ECO:0000256" key="3">
    <source>
        <dbReference type="ARBA" id="ARBA00011489"/>
    </source>
</evidence>
<dbReference type="PANTHER" id="PTHR33573">
    <property type="entry name" value="CASP-LIKE PROTEIN 4A4"/>
    <property type="match status" value="1"/>
</dbReference>
<sequence>MSLSSIESLPEFTKDELEENAKKEENNELKENAQKEENNELVLVLEEKATIMNPKDDISVDIGVASNFLGSKKKMKYWYIALLCLRIAAFVFCLISFSLMSANEQRVVVDETIDGVEYTVTYQFRWYSYSEFKYIFSANVLGFVYSGVQICYLVKYMITKKHTLNPKLQGYWTVAIDQVMAYILLSASSSAAATSHLYKSFLIERNALKFVEMTSASIAMSFFAFKAFAVASFVSGYILSKFT</sequence>
<keyword evidence="7 8" id="KW-0472">Membrane</keyword>
<keyword evidence="5 8" id="KW-0812">Transmembrane</keyword>
<feature type="transmembrane region" description="Helical" evidence="8">
    <location>
        <begin position="179"/>
        <end position="198"/>
    </location>
</feature>
<dbReference type="KEGG" id="cam:101512779"/>
<feature type="transmembrane region" description="Helical" evidence="8">
    <location>
        <begin position="134"/>
        <end position="158"/>
    </location>
</feature>
<dbReference type="GO" id="GO:0005886">
    <property type="term" value="C:plasma membrane"/>
    <property type="evidence" value="ECO:0007669"/>
    <property type="project" value="UniProtKB-SubCell"/>
</dbReference>
<dbReference type="STRING" id="3827.A0A1S2XJU3"/>
<feature type="transmembrane region" description="Helical" evidence="8">
    <location>
        <begin position="77"/>
        <end position="100"/>
    </location>
</feature>